<name>A0A412APM3_9FIRM</name>
<sequence>MDTYKSKKQEITAIYHENKGRYGYRRVTAELRSRNIPLNHKTIQRLMKELGLVCRVRTKRYRSYKGEVGKIAPNLLNRNFHADKPNQKWVTVVTEFCLFGEKLYLSPILNLHSSDLVSYAISKRPVLSMVTTMLDEAFTKIPDGTSLILHSDLGWQYQ</sequence>
<dbReference type="PROSITE" id="PS50994">
    <property type="entry name" value="INTEGRASE"/>
    <property type="match status" value="1"/>
</dbReference>
<dbReference type="SUPFAM" id="SSF53098">
    <property type="entry name" value="Ribonuclease H-like"/>
    <property type="match status" value="1"/>
</dbReference>
<dbReference type="NCBIfam" id="NF033516">
    <property type="entry name" value="transpos_IS3"/>
    <property type="match status" value="1"/>
</dbReference>
<dbReference type="InterPro" id="IPR048020">
    <property type="entry name" value="Transpos_IS3"/>
</dbReference>
<comment type="caution">
    <text evidence="3">The sequence shown here is derived from an EMBL/GenBank/DDBJ whole genome shotgun (WGS) entry which is preliminary data.</text>
</comment>
<feature type="non-terminal residue" evidence="3">
    <location>
        <position position="158"/>
    </location>
</feature>
<comment type="function">
    <text evidence="1">Involved in the transposition of the insertion sequence.</text>
</comment>
<organism evidence="3 4">
    <name type="scientific">[Clostridium] leptum</name>
    <dbReference type="NCBI Taxonomy" id="1535"/>
    <lineage>
        <taxon>Bacteria</taxon>
        <taxon>Bacillati</taxon>
        <taxon>Bacillota</taxon>
        <taxon>Clostridia</taxon>
        <taxon>Eubacteriales</taxon>
        <taxon>Oscillospiraceae</taxon>
        <taxon>Oscillospiraceae incertae sedis</taxon>
    </lineage>
</organism>
<dbReference type="Proteomes" id="UP000284751">
    <property type="component" value="Unassembled WGS sequence"/>
</dbReference>
<dbReference type="Pfam" id="PF00665">
    <property type="entry name" value="rve"/>
    <property type="match status" value="1"/>
</dbReference>
<dbReference type="GO" id="GO:0015074">
    <property type="term" value="P:DNA integration"/>
    <property type="evidence" value="ECO:0007669"/>
    <property type="project" value="InterPro"/>
</dbReference>
<accession>A0A412APM3</accession>
<dbReference type="PANTHER" id="PTHR46889:SF4">
    <property type="entry name" value="TRANSPOSASE INSO FOR INSERTION SEQUENCE ELEMENT IS911B-RELATED"/>
    <property type="match status" value="1"/>
</dbReference>
<dbReference type="PANTHER" id="PTHR46889">
    <property type="entry name" value="TRANSPOSASE INSF FOR INSERTION SEQUENCE IS3B-RELATED"/>
    <property type="match status" value="1"/>
</dbReference>
<dbReference type="AlphaFoldDB" id="A0A412APM3"/>
<dbReference type="EMBL" id="QRTC01000124">
    <property type="protein sequence ID" value="RGQ32770.1"/>
    <property type="molecule type" value="Genomic_DNA"/>
</dbReference>
<evidence type="ECO:0000313" key="3">
    <source>
        <dbReference type="EMBL" id="RGQ32770.1"/>
    </source>
</evidence>
<reference evidence="3 4" key="1">
    <citation type="submission" date="2018-08" db="EMBL/GenBank/DDBJ databases">
        <title>A genome reference for cultivated species of the human gut microbiota.</title>
        <authorList>
            <person name="Zou Y."/>
            <person name="Xue W."/>
            <person name="Luo G."/>
        </authorList>
    </citation>
    <scope>NUCLEOTIDE SEQUENCE [LARGE SCALE GENOMIC DNA]</scope>
    <source>
        <strain evidence="3 4">AF28-26</strain>
    </source>
</reference>
<gene>
    <name evidence="3" type="ORF">DWY99_14255</name>
</gene>
<dbReference type="InterPro" id="IPR012337">
    <property type="entry name" value="RNaseH-like_sf"/>
</dbReference>
<evidence type="ECO:0000256" key="1">
    <source>
        <dbReference type="ARBA" id="ARBA00002286"/>
    </source>
</evidence>
<dbReference type="Pfam" id="PF13276">
    <property type="entry name" value="HTH_21"/>
    <property type="match status" value="1"/>
</dbReference>
<dbReference type="InterPro" id="IPR001584">
    <property type="entry name" value="Integrase_cat-core"/>
</dbReference>
<evidence type="ECO:0000313" key="4">
    <source>
        <dbReference type="Proteomes" id="UP000284751"/>
    </source>
</evidence>
<dbReference type="InterPro" id="IPR050900">
    <property type="entry name" value="Transposase_IS3/IS150/IS904"/>
</dbReference>
<protein>
    <submittedName>
        <fullName evidence="3">IS3 family transposase</fullName>
    </submittedName>
</protein>
<evidence type="ECO:0000259" key="2">
    <source>
        <dbReference type="PROSITE" id="PS50994"/>
    </source>
</evidence>
<feature type="domain" description="Integrase catalytic" evidence="2">
    <location>
        <begin position="81"/>
        <end position="158"/>
    </location>
</feature>
<proteinExistence type="predicted"/>
<dbReference type="InterPro" id="IPR025948">
    <property type="entry name" value="HTH-like_dom"/>
</dbReference>